<feature type="compositionally biased region" description="Gly residues" evidence="1">
    <location>
        <begin position="283"/>
        <end position="295"/>
    </location>
</feature>
<organism evidence="3">
    <name type="scientific">Kitasatospora camelliae</name>
    <dbReference type="NCBI Taxonomy" id="3156397"/>
    <lineage>
        <taxon>Bacteria</taxon>
        <taxon>Bacillati</taxon>
        <taxon>Actinomycetota</taxon>
        <taxon>Actinomycetes</taxon>
        <taxon>Kitasatosporales</taxon>
        <taxon>Streptomycetaceae</taxon>
        <taxon>Kitasatospora</taxon>
    </lineage>
</organism>
<dbReference type="AlphaFoldDB" id="A0AAU8JWG7"/>
<accession>A0AAU8JWG7</accession>
<name>A0AAU8JWG7_9ACTN</name>
<proteinExistence type="predicted"/>
<keyword evidence="2" id="KW-1133">Transmembrane helix</keyword>
<evidence type="ECO:0000313" key="3">
    <source>
        <dbReference type="EMBL" id="XCM79623.1"/>
    </source>
</evidence>
<keyword evidence="2" id="KW-0812">Transmembrane</keyword>
<feature type="compositionally biased region" description="Low complexity" evidence="1">
    <location>
        <begin position="296"/>
        <end position="308"/>
    </location>
</feature>
<dbReference type="KEGG" id="kcm:ABWK59_12150"/>
<sequence>MDEQELTEVFGRAVGGASPDLGRLITGAESEGRSIRRRRRAVTGGAVAAVAALALGGALLLAPGGPADTLPAGPPGLAAPTDPDTVPLTGRTADLILADLLRPWKFDLQDFTGNERDLSTYREVQGRLLAKTPAGRVEFTVRVVSDLGATTDLWDLTRPCDYMVAGADTTGASCQRQDQEGGKYLVFHTLPGAGGTTLRAFLVRPDRSGVVVTERWSPTGRTPEPTAGKTLPLQVSELGKLAMGSGWSERVDTAQAARAESVITPYAREAALPPGVDRSTGTAGPGSGCGPGGTTVGSVGDTPSSGGC</sequence>
<dbReference type="EMBL" id="CP159872">
    <property type="protein sequence ID" value="XCM79623.1"/>
    <property type="molecule type" value="Genomic_DNA"/>
</dbReference>
<gene>
    <name evidence="3" type="ORF">ABWK59_12150</name>
</gene>
<evidence type="ECO:0000256" key="2">
    <source>
        <dbReference type="SAM" id="Phobius"/>
    </source>
</evidence>
<keyword evidence="2" id="KW-0472">Membrane</keyword>
<dbReference type="RefSeq" id="WP_354640421.1">
    <property type="nucleotide sequence ID" value="NZ_CP159872.1"/>
</dbReference>
<evidence type="ECO:0000256" key="1">
    <source>
        <dbReference type="SAM" id="MobiDB-lite"/>
    </source>
</evidence>
<protein>
    <submittedName>
        <fullName evidence="3">Uncharacterized protein</fullName>
    </submittedName>
</protein>
<feature type="transmembrane region" description="Helical" evidence="2">
    <location>
        <begin position="41"/>
        <end position="62"/>
    </location>
</feature>
<reference evidence="3" key="1">
    <citation type="submission" date="2024-06" db="EMBL/GenBank/DDBJ databases">
        <title>The genome sequences of Kitasatospora sp. strain HUAS MG31.</title>
        <authorList>
            <person name="Mo P."/>
        </authorList>
    </citation>
    <scope>NUCLEOTIDE SEQUENCE</scope>
    <source>
        <strain evidence="3">HUAS MG31</strain>
    </source>
</reference>
<feature type="region of interest" description="Disordered" evidence="1">
    <location>
        <begin position="269"/>
        <end position="308"/>
    </location>
</feature>